<evidence type="ECO:0000256" key="3">
    <source>
        <dbReference type="ARBA" id="ARBA00022475"/>
    </source>
</evidence>
<comment type="similarity">
    <text evidence="2">Belongs to the EamA transporter family.</text>
</comment>
<feature type="transmembrane region" description="Helical" evidence="7">
    <location>
        <begin position="151"/>
        <end position="169"/>
    </location>
</feature>
<feature type="transmembrane region" description="Helical" evidence="7">
    <location>
        <begin position="271"/>
        <end position="288"/>
    </location>
</feature>
<keyword evidence="4 7" id="KW-0812">Transmembrane</keyword>
<evidence type="ECO:0000256" key="5">
    <source>
        <dbReference type="ARBA" id="ARBA00022989"/>
    </source>
</evidence>
<feature type="domain" description="EamA" evidence="8">
    <location>
        <begin position="151"/>
        <end position="288"/>
    </location>
</feature>
<dbReference type="AlphaFoldDB" id="M1M8Q1"/>
<feature type="transmembrane region" description="Helical" evidence="7">
    <location>
        <begin position="67"/>
        <end position="83"/>
    </location>
</feature>
<evidence type="ECO:0000256" key="2">
    <source>
        <dbReference type="ARBA" id="ARBA00007362"/>
    </source>
</evidence>
<dbReference type="Pfam" id="PF00892">
    <property type="entry name" value="EamA"/>
    <property type="match status" value="2"/>
</dbReference>
<dbReference type="Proteomes" id="UP000011728">
    <property type="component" value="Chromosome"/>
</dbReference>
<feature type="transmembrane region" description="Helical" evidence="7">
    <location>
        <begin position="213"/>
        <end position="236"/>
    </location>
</feature>
<feature type="transmembrane region" description="Helical" evidence="7">
    <location>
        <begin position="95"/>
        <end position="115"/>
    </location>
</feature>
<dbReference type="EMBL" id="CP004121">
    <property type="protein sequence ID" value="AGF54309.1"/>
    <property type="molecule type" value="Genomic_DNA"/>
</dbReference>
<evidence type="ECO:0000259" key="8">
    <source>
        <dbReference type="Pfam" id="PF00892"/>
    </source>
</evidence>
<dbReference type="HOGENOM" id="CLU_033863_4_1_9"/>
<dbReference type="eggNOG" id="COG0697">
    <property type="taxonomic scope" value="Bacteria"/>
</dbReference>
<name>M1M8Q1_9CLOT</name>
<organism evidence="9 10">
    <name type="scientific">Clostridium saccharoperbutylacetonicum N1-4(HMT)</name>
    <dbReference type="NCBI Taxonomy" id="931276"/>
    <lineage>
        <taxon>Bacteria</taxon>
        <taxon>Bacillati</taxon>
        <taxon>Bacillota</taxon>
        <taxon>Clostridia</taxon>
        <taxon>Eubacteriales</taxon>
        <taxon>Clostridiaceae</taxon>
        <taxon>Clostridium</taxon>
    </lineage>
</organism>
<dbReference type="GO" id="GO:0005886">
    <property type="term" value="C:plasma membrane"/>
    <property type="evidence" value="ECO:0007669"/>
    <property type="project" value="UniProtKB-SubCell"/>
</dbReference>
<keyword evidence="3" id="KW-1003">Cell membrane</keyword>
<dbReference type="PATRIC" id="fig|931276.5.peg.475"/>
<feature type="transmembrane region" description="Helical" evidence="7">
    <location>
        <begin position="7"/>
        <end position="26"/>
    </location>
</feature>
<dbReference type="InterPro" id="IPR050638">
    <property type="entry name" value="AA-Vitamin_Transporters"/>
</dbReference>
<evidence type="ECO:0000256" key="6">
    <source>
        <dbReference type="ARBA" id="ARBA00023136"/>
    </source>
</evidence>
<dbReference type="PANTHER" id="PTHR32322">
    <property type="entry name" value="INNER MEMBRANE TRANSPORTER"/>
    <property type="match status" value="1"/>
</dbReference>
<dbReference type="OrthoDB" id="9805239at2"/>
<evidence type="ECO:0000256" key="4">
    <source>
        <dbReference type="ARBA" id="ARBA00022692"/>
    </source>
</evidence>
<feature type="transmembrane region" description="Helical" evidence="7">
    <location>
        <begin position="248"/>
        <end position="265"/>
    </location>
</feature>
<keyword evidence="6 7" id="KW-0472">Membrane</keyword>
<keyword evidence="10" id="KW-1185">Reference proteome</keyword>
<sequence length="312" mass="35452">MKNKLIIGNLITLFTMIIWGTTYISTKILLQNLQPMEILFYRFIIAYFILILMYPKFKKISSFKEELVFMSAGATGVTLYYLIENVALKYTLASNVGLFSAMAPILTAILSNFFIEHEDFEKKLLYGFVISIAGVFLVIFNGNFILKLNPLGDFLAILASFIWAVYSIILKKLNNKYKYNYIYITRKIFFYGVMFMIPLMFALKVNLTLEKLIIPNVLLNILFLSLIASALCFITWNIGVSYIGAVKASNYIYVVPLITTVTSIIVLKEPITNIVLIGAILILSGLYISQNGIKNPLKYLNPIIKKIKRGTI</sequence>
<accession>M1M8Q1</accession>
<evidence type="ECO:0000313" key="10">
    <source>
        <dbReference type="Proteomes" id="UP000011728"/>
    </source>
</evidence>
<protein>
    <submittedName>
        <fullName evidence="9">Drug/metabolite transporter, EamA family</fullName>
    </submittedName>
</protein>
<feature type="transmembrane region" description="Helical" evidence="7">
    <location>
        <begin position="189"/>
        <end position="207"/>
    </location>
</feature>
<dbReference type="PANTHER" id="PTHR32322:SF18">
    <property type="entry name" value="S-ADENOSYLMETHIONINE_S-ADENOSYLHOMOCYSTEINE TRANSPORTER"/>
    <property type="match status" value="1"/>
</dbReference>
<evidence type="ECO:0000256" key="7">
    <source>
        <dbReference type="SAM" id="Phobius"/>
    </source>
</evidence>
<feature type="transmembrane region" description="Helical" evidence="7">
    <location>
        <begin position="38"/>
        <end position="55"/>
    </location>
</feature>
<dbReference type="KEGG" id="csr:Cspa_c05150"/>
<evidence type="ECO:0000256" key="1">
    <source>
        <dbReference type="ARBA" id="ARBA00004651"/>
    </source>
</evidence>
<dbReference type="STRING" id="36745.CLSAP_05200"/>
<feature type="domain" description="EamA" evidence="8">
    <location>
        <begin position="7"/>
        <end position="139"/>
    </location>
</feature>
<reference evidence="9 10" key="1">
    <citation type="submission" date="2013-02" db="EMBL/GenBank/DDBJ databases">
        <title>Genome sequence of Clostridium saccharoperbutylacetonicum N1-4(HMT).</title>
        <authorList>
            <person name="Poehlein A."/>
            <person name="Daniel R."/>
        </authorList>
    </citation>
    <scope>NUCLEOTIDE SEQUENCE [LARGE SCALE GENOMIC DNA]</scope>
    <source>
        <strain evidence="10">N1-4(HMT)</strain>
    </source>
</reference>
<feature type="transmembrane region" description="Helical" evidence="7">
    <location>
        <begin position="124"/>
        <end position="145"/>
    </location>
</feature>
<keyword evidence="5 7" id="KW-1133">Transmembrane helix</keyword>
<dbReference type="InterPro" id="IPR000620">
    <property type="entry name" value="EamA_dom"/>
</dbReference>
<dbReference type="InterPro" id="IPR037185">
    <property type="entry name" value="EmrE-like"/>
</dbReference>
<comment type="subcellular location">
    <subcellularLocation>
        <location evidence="1">Cell membrane</location>
        <topology evidence="1">Multi-pass membrane protein</topology>
    </subcellularLocation>
</comment>
<dbReference type="RefSeq" id="WP_015390635.1">
    <property type="nucleotide sequence ID" value="NC_020291.1"/>
</dbReference>
<proteinExistence type="inferred from homology"/>
<gene>
    <name evidence="9" type="ORF">Cspa_c05150</name>
</gene>
<dbReference type="SUPFAM" id="SSF103481">
    <property type="entry name" value="Multidrug resistance efflux transporter EmrE"/>
    <property type="match status" value="2"/>
</dbReference>
<evidence type="ECO:0000313" key="9">
    <source>
        <dbReference type="EMBL" id="AGF54309.1"/>
    </source>
</evidence>